<name>A0ABR7MVD7_9FIRM</name>
<organism evidence="2 3">
    <name type="scientific">Jutongia hominis</name>
    <dbReference type="NCBI Taxonomy" id="2763664"/>
    <lineage>
        <taxon>Bacteria</taxon>
        <taxon>Bacillati</taxon>
        <taxon>Bacillota</taxon>
        <taxon>Clostridia</taxon>
        <taxon>Lachnospirales</taxon>
        <taxon>Lachnospiraceae</taxon>
        <taxon>Jutongia</taxon>
    </lineage>
</organism>
<feature type="transmembrane region" description="Helical" evidence="1">
    <location>
        <begin position="122"/>
        <end position="149"/>
    </location>
</feature>
<keyword evidence="1" id="KW-1133">Transmembrane helix</keyword>
<evidence type="ECO:0000313" key="3">
    <source>
        <dbReference type="Proteomes" id="UP000637513"/>
    </source>
</evidence>
<feature type="transmembrane region" description="Helical" evidence="1">
    <location>
        <begin position="55"/>
        <end position="74"/>
    </location>
</feature>
<dbReference type="EMBL" id="JACRSW010000031">
    <property type="protein sequence ID" value="MBC8557759.1"/>
    <property type="molecule type" value="Genomic_DNA"/>
</dbReference>
<evidence type="ECO:0000256" key="1">
    <source>
        <dbReference type="SAM" id="Phobius"/>
    </source>
</evidence>
<feature type="transmembrane region" description="Helical" evidence="1">
    <location>
        <begin position="178"/>
        <end position="198"/>
    </location>
</feature>
<feature type="transmembrane region" description="Helical" evidence="1">
    <location>
        <begin position="405"/>
        <end position="425"/>
    </location>
</feature>
<evidence type="ECO:0008006" key="4">
    <source>
        <dbReference type="Google" id="ProtNLM"/>
    </source>
</evidence>
<dbReference type="Proteomes" id="UP000637513">
    <property type="component" value="Unassembled WGS sequence"/>
</dbReference>
<dbReference type="RefSeq" id="WP_249305110.1">
    <property type="nucleotide sequence ID" value="NZ_JACRSW010000031.1"/>
</dbReference>
<keyword evidence="1" id="KW-0812">Transmembrane</keyword>
<feature type="transmembrane region" description="Helical" evidence="1">
    <location>
        <begin position="210"/>
        <end position="227"/>
    </location>
</feature>
<accession>A0ABR7MVD7</accession>
<evidence type="ECO:0000313" key="2">
    <source>
        <dbReference type="EMBL" id="MBC8557759.1"/>
    </source>
</evidence>
<proteinExistence type="predicted"/>
<reference evidence="2 3" key="1">
    <citation type="submission" date="2020-08" db="EMBL/GenBank/DDBJ databases">
        <title>Genome public.</title>
        <authorList>
            <person name="Liu C."/>
            <person name="Sun Q."/>
        </authorList>
    </citation>
    <scope>NUCLEOTIDE SEQUENCE [LARGE SCALE GENOMIC DNA]</scope>
    <source>
        <strain evidence="2 3">BX3</strain>
    </source>
</reference>
<feature type="transmembrane region" description="Helical" evidence="1">
    <location>
        <begin position="81"/>
        <end position="102"/>
    </location>
</feature>
<feature type="transmembrane region" description="Helical" evidence="1">
    <location>
        <begin position="326"/>
        <end position="344"/>
    </location>
</feature>
<feature type="transmembrane region" description="Helical" evidence="1">
    <location>
        <begin position="379"/>
        <end position="398"/>
    </location>
</feature>
<sequence length="562" mass="65669">MHTKWKNSSVGKLFLALGINLVILALTQIFATSYFALYDDVVMNDIAAGYYGEDFSQYLVFPNIIYGFILKFLYSLSHAVNFYGIVQFVLAFFCFWMVSYVFLERYSYVMGTVLSALNGVLFSYFAFISLQFTQLAAICCATGGIVFFYGLKARKTYLQLAGIFQIMAGYWIRDDVFWSTLPFLLILLLRYCLEEGFFKKEHWYKRQRRLFLSSFTLIFCLLLSHFIDHKVYEAKDWKEYTEYNVCRASILDYELPEYKENEEFYKSIGFSENDVKMLANWNYADNDKYTIENLKKISRYNDSKRKLHLDLKIIQEIGAKIVESGDGFFCVYFAMALSVIALIGLKGYRKWYVVLMWGAVVAEYWYLLCNGRIPQRTYFAIWFMSTIMLLTLLLDNMLTGKKSALIWGSGFLLAATICCFVQYPVINKQQTATNYLEEQERCERLLNDIAKASDNLYLIDCRSIDLPREVFYVLKGSASNYVPLGGWICPTPMYQQILYNYDVENPVRALAKSRENLYYVTQHGNGTVEILTKYLQENYRKKIKAKLVDTCYNYEVYCFTVK</sequence>
<feature type="transmembrane region" description="Helical" evidence="1">
    <location>
        <begin position="351"/>
        <end position="367"/>
    </location>
</feature>
<gene>
    <name evidence="2" type="ORF">H8700_08565</name>
</gene>
<feature type="transmembrane region" description="Helical" evidence="1">
    <location>
        <begin position="12"/>
        <end position="35"/>
    </location>
</feature>
<keyword evidence="3" id="KW-1185">Reference proteome</keyword>
<protein>
    <recommendedName>
        <fullName evidence="4">Glycosyltransferase RgtA/B/C/D-like domain-containing protein</fullName>
    </recommendedName>
</protein>
<keyword evidence="1" id="KW-0472">Membrane</keyword>
<comment type="caution">
    <text evidence="2">The sequence shown here is derived from an EMBL/GenBank/DDBJ whole genome shotgun (WGS) entry which is preliminary data.</text>
</comment>